<dbReference type="CDD" id="cd03215">
    <property type="entry name" value="ABC_Carb_Monos_II"/>
    <property type="match status" value="1"/>
</dbReference>
<evidence type="ECO:0000313" key="8">
    <source>
        <dbReference type="Proteomes" id="UP001501570"/>
    </source>
</evidence>
<comment type="caution">
    <text evidence="7">The sequence shown here is derived from an EMBL/GenBank/DDBJ whole genome shotgun (WGS) entry which is preliminary data.</text>
</comment>
<evidence type="ECO:0000256" key="1">
    <source>
        <dbReference type="ARBA" id="ARBA00022448"/>
    </source>
</evidence>
<keyword evidence="3" id="KW-0547">Nucleotide-binding</keyword>
<dbReference type="InterPro" id="IPR003439">
    <property type="entry name" value="ABC_transporter-like_ATP-bd"/>
</dbReference>
<evidence type="ECO:0000259" key="6">
    <source>
        <dbReference type="PROSITE" id="PS50893"/>
    </source>
</evidence>
<name>A0ABP9SBD6_9ACTN</name>
<dbReference type="PANTHER" id="PTHR43790">
    <property type="entry name" value="CARBOHYDRATE TRANSPORT ATP-BINDING PROTEIN MG119-RELATED"/>
    <property type="match status" value="1"/>
</dbReference>
<dbReference type="GO" id="GO:0005524">
    <property type="term" value="F:ATP binding"/>
    <property type="evidence" value="ECO:0007669"/>
    <property type="project" value="UniProtKB-KW"/>
</dbReference>
<protein>
    <submittedName>
        <fullName evidence="7">Sugar ABC transporter ATP-binding protein</fullName>
    </submittedName>
</protein>
<dbReference type="EMBL" id="BAABJQ010000017">
    <property type="protein sequence ID" value="GAA5192695.1"/>
    <property type="molecule type" value="Genomic_DNA"/>
</dbReference>
<accession>A0ABP9SBD6</accession>
<dbReference type="PROSITE" id="PS00211">
    <property type="entry name" value="ABC_TRANSPORTER_1"/>
    <property type="match status" value="1"/>
</dbReference>
<feature type="domain" description="ABC transporter" evidence="6">
    <location>
        <begin position="286"/>
        <end position="532"/>
    </location>
</feature>
<dbReference type="Pfam" id="PF00005">
    <property type="entry name" value="ABC_tran"/>
    <property type="match status" value="2"/>
</dbReference>
<dbReference type="InterPro" id="IPR003593">
    <property type="entry name" value="AAA+_ATPase"/>
</dbReference>
<feature type="compositionally biased region" description="Basic and acidic residues" evidence="5">
    <location>
        <begin position="1"/>
        <end position="11"/>
    </location>
</feature>
<gene>
    <name evidence="7" type="ORF">GCM10023322_52870</name>
</gene>
<proteinExistence type="predicted"/>
<evidence type="ECO:0000256" key="3">
    <source>
        <dbReference type="ARBA" id="ARBA00022741"/>
    </source>
</evidence>
<dbReference type="InterPro" id="IPR050107">
    <property type="entry name" value="ABC_carbohydrate_import_ATPase"/>
</dbReference>
<evidence type="ECO:0000313" key="7">
    <source>
        <dbReference type="EMBL" id="GAA5192695.1"/>
    </source>
</evidence>
<dbReference type="SMART" id="SM00382">
    <property type="entry name" value="AAA"/>
    <property type="match status" value="2"/>
</dbReference>
<dbReference type="PROSITE" id="PS50893">
    <property type="entry name" value="ABC_TRANSPORTER_2"/>
    <property type="match status" value="2"/>
</dbReference>
<keyword evidence="4 7" id="KW-0067">ATP-binding</keyword>
<sequence>MAVGREIHETQPDNAGGSSAPAAPGPGRVILAMNAITKTFPGVRALSGVDLTVRAGEVAAILGENGAGKSTLMNILAGVFSDYGGDIALDGVPVAIHSPKTAQHLGIAMIHQELNLVPDMSIVDNIFLGREPRTPRGTIDRKTMDEQATRLLAEVGLALPPRRPVRQCRVAEQQLIEVAKALSASLRVLVMDEPTSALADAEVRRLFTVIRRLAGQGVGIVYISHRLEELDEIADSVTVLRDGAYIGRREMAGTTRAELISMMVGRPLDELFPRSDSPAGPGEEVIRVEDLDLAGDRREGRAALHGVRLVARAGEIVGLAGLMGAGRSETLEAIYGAFPRRAVHGSVRLRGRRYQPRSPRHAIRNGIALVAEDRKAQSLVLTNSVRFNASLAALGRFMRRGTVSAARERAAVSGMVTDLRIKTPGLNTAVGNLSGGNQQKVVLAKCLLTEPSLILMDEPTRGIDVGAKAEIYQLMTELAGRGSAIVMVSSELPELLAMCDRIVVLCEGRVTAEFRRGEATQEAILDAAMDRQAVLGVDPAAPSRAPARREVSDE</sequence>
<evidence type="ECO:0000256" key="2">
    <source>
        <dbReference type="ARBA" id="ARBA00022737"/>
    </source>
</evidence>
<keyword evidence="2" id="KW-0677">Repeat</keyword>
<organism evidence="7 8">
    <name type="scientific">Rugosimonospora acidiphila</name>
    <dbReference type="NCBI Taxonomy" id="556531"/>
    <lineage>
        <taxon>Bacteria</taxon>
        <taxon>Bacillati</taxon>
        <taxon>Actinomycetota</taxon>
        <taxon>Actinomycetes</taxon>
        <taxon>Micromonosporales</taxon>
        <taxon>Micromonosporaceae</taxon>
        <taxon>Rugosimonospora</taxon>
    </lineage>
</organism>
<dbReference type="InterPro" id="IPR017871">
    <property type="entry name" value="ABC_transporter-like_CS"/>
</dbReference>
<dbReference type="Proteomes" id="UP001501570">
    <property type="component" value="Unassembled WGS sequence"/>
</dbReference>
<dbReference type="PANTHER" id="PTHR43790:SF9">
    <property type="entry name" value="GALACTOFURANOSE TRANSPORTER ATP-BINDING PROTEIN YTFR"/>
    <property type="match status" value="1"/>
</dbReference>
<feature type="region of interest" description="Disordered" evidence="5">
    <location>
        <begin position="1"/>
        <end position="22"/>
    </location>
</feature>
<dbReference type="Gene3D" id="3.40.50.300">
    <property type="entry name" value="P-loop containing nucleotide triphosphate hydrolases"/>
    <property type="match status" value="2"/>
</dbReference>
<dbReference type="SUPFAM" id="SSF52540">
    <property type="entry name" value="P-loop containing nucleoside triphosphate hydrolases"/>
    <property type="match status" value="2"/>
</dbReference>
<evidence type="ECO:0000256" key="5">
    <source>
        <dbReference type="SAM" id="MobiDB-lite"/>
    </source>
</evidence>
<evidence type="ECO:0000256" key="4">
    <source>
        <dbReference type="ARBA" id="ARBA00022840"/>
    </source>
</evidence>
<dbReference type="CDD" id="cd03216">
    <property type="entry name" value="ABC_Carb_Monos_I"/>
    <property type="match status" value="1"/>
</dbReference>
<reference evidence="8" key="1">
    <citation type="journal article" date="2019" name="Int. J. Syst. Evol. Microbiol.">
        <title>The Global Catalogue of Microorganisms (GCM) 10K type strain sequencing project: providing services to taxonomists for standard genome sequencing and annotation.</title>
        <authorList>
            <consortium name="The Broad Institute Genomics Platform"/>
            <consortium name="The Broad Institute Genome Sequencing Center for Infectious Disease"/>
            <person name="Wu L."/>
            <person name="Ma J."/>
        </authorList>
    </citation>
    <scope>NUCLEOTIDE SEQUENCE [LARGE SCALE GENOMIC DNA]</scope>
    <source>
        <strain evidence="8">JCM 18304</strain>
    </source>
</reference>
<feature type="domain" description="ABC transporter" evidence="6">
    <location>
        <begin position="31"/>
        <end position="267"/>
    </location>
</feature>
<dbReference type="InterPro" id="IPR027417">
    <property type="entry name" value="P-loop_NTPase"/>
</dbReference>
<keyword evidence="1" id="KW-0813">Transport</keyword>
<keyword evidence="8" id="KW-1185">Reference proteome</keyword>